<evidence type="ECO:0000313" key="2">
    <source>
        <dbReference type="EMBL" id="GAA1720343.1"/>
    </source>
</evidence>
<dbReference type="EMBL" id="BAAANY010000045">
    <property type="protein sequence ID" value="GAA1720343.1"/>
    <property type="molecule type" value="Genomic_DNA"/>
</dbReference>
<sequence length="235" mass="24021">MAKKTGRPDARQARIAAAKAAARRKQRRQQWMITGTLAAAVVAVIAAVGVAVAVNLPKPSATVDGVPRTPRLTAVGATTSPPWPAPADTATAVTAAGLPMLGSEGSVEHIHAHVDVIVDGTSVPVPANIGISSAGGISPLHVHDTTGVIHIESPAKVPFSLGQLFSEWQVSMAADHLGALKIGGDKQFHAYVNGKPVSGNPAAIILNAHDEIALVYGTAAQQQKPPASYAFTAGE</sequence>
<dbReference type="RefSeq" id="WP_344315261.1">
    <property type="nucleotide sequence ID" value="NZ_BAAANY010000045.1"/>
</dbReference>
<proteinExistence type="predicted"/>
<accession>A0ABN2J983</accession>
<evidence type="ECO:0008006" key="4">
    <source>
        <dbReference type="Google" id="ProtNLM"/>
    </source>
</evidence>
<evidence type="ECO:0000256" key="1">
    <source>
        <dbReference type="SAM" id="Phobius"/>
    </source>
</evidence>
<protein>
    <recommendedName>
        <fullName evidence="4">DUF4115 domain-containing protein</fullName>
    </recommendedName>
</protein>
<keyword evidence="1" id="KW-0472">Membrane</keyword>
<gene>
    <name evidence="2" type="ORF">GCM10009765_80670</name>
</gene>
<keyword evidence="1" id="KW-0812">Transmembrane</keyword>
<dbReference type="Proteomes" id="UP001500618">
    <property type="component" value="Unassembled WGS sequence"/>
</dbReference>
<comment type="caution">
    <text evidence="2">The sequence shown here is derived from an EMBL/GenBank/DDBJ whole genome shotgun (WGS) entry which is preliminary data.</text>
</comment>
<evidence type="ECO:0000313" key="3">
    <source>
        <dbReference type="Proteomes" id="UP001500618"/>
    </source>
</evidence>
<keyword evidence="3" id="KW-1185">Reference proteome</keyword>
<organism evidence="2 3">
    <name type="scientific">Fodinicola feengrottensis</name>
    <dbReference type="NCBI Taxonomy" id="435914"/>
    <lineage>
        <taxon>Bacteria</taxon>
        <taxon>Bacillati</taxon>
        <taxon>Actinomycetota</taxon>
        <taxon>Actinomycetes</taxon>
        <taxon>Mycobacteriales</taxon>
        <taxon>Fodinicola</taxon>
    </lineage>
</organism>
<name>A0ABN2J983_9ACTN</name>
<reference evidence="2 3" key="1">
    <citation type="journal article" date="2019" name="Int. J. Syst. Evol. Microbiol.">
        <title>The Global Catalogue of Microorganisms (GCM) 10K type strain sequencing project: providing services to taxonomists for standard genome sequencing and annotation.</title>
        <authorList>
            <consortium name="The Broad Institute Genomics Platform"/>
            <consortium name="The Broad Institute Genome Sequencing Center for Infectious Disease"/>
            <person name="Wu L."/>
            <person name="Ma J."/>
        </authorList>
    </citation>
    <scope>NUCLEOTIDE SEQUENCE [LARGE SCALE GENOMIC DNA]</scope>
    <source>
        <strain evidence="2 3">JCM 14718</strain>
    </source>
</reference>
<keyword evidence="1" id="KW-1133">Transmembrane helix</keyword>
<feature type="transmembrane region" description="Helical" evidence="1">
    <location>
        <begin position="31"/>
        <end position="54"/>
    </location>
</feature>